<keyword evidence="2 4" id="KW-0238">DNA-binding</keyword>
<evidence type="ECO:0000313" key="7">
    <source>
        <dbReference type="Proteomes" id="UP001501442"/>
    </source>
</evidence>
<dbReference type="InterPro" id="IPR009057">
    <property type="entry name" value="Homeodomain-like_sf"/>
</dbReference>
<feature type="domain" description="HTH tetR-type" evidence="5">
    <location>
        <begin position="5"/>
        <end position="65"/>
    </location>
</feature>
<gene>
    <name evidence="6" type="ORF">GCM10023196_061830</name>
</gene>
<dbReference type="PROSITE" id="PS50977">
    <property type="entry name" value="HTH_TETR_2"/>
    <property type="match status" value="1"/>
</dbReference>
<dbReference type="Pfam" id="PF02909">
    <property type="entry name" value="TetR_C_1"/>
    <property type="match status" value="1"/>
</dbReference>
<dbReference type="RefSeq" id="WP_345434631.1">
    <property type="nucleotide sequence ID" value="NZ_BAABHK010000009.1"/>
</dbReference>
<dbReference type="InterPro" id="IPR004111">
    <property type="entry name" value="Repressor_TetR_C"/>
</dbReference>
<name>A0ABP8UJP2_9ACTN</name>
<accession>A0ABP8UJP2</accession>
<evidence type="ECO:0000256" key="1">
    <source>
        <dbReference type="ARBA" id="ARBA00023015"/>
    </source>
</evidence>
<feature type="DNA-binding region" description="H-T-H motif" evidence="4">
    <location>
        <begin position="28"/>
        <end position="47"/>
    </location>
</feature>
<evidence type="ECO:0000256" key="4">
    <source>
        <dbReference type="PROSITE-ProRule" id="PRU00335"/>
    </source>
</evidence>
<dbReference type="SUPFAM" id="SSF46689">
    <property type="entry name" value="Homeodomain-like"/>
    <property type="match status" value="1"/>
</dbReference>
<dbReference type="InterPro" id="IPR001647">
    <property type="entry name" value="HTH_TetR"/>
</dbReference>
<evidence type="ECO:0000259" key="5">
    <source>
        <dbReference type="PROSITE" id="PS50977"/>
    </source>
</evidence>
<proteinExistence type="predicted"/>
<reference evidence="7" key="1">
    <citation type="journal article" date="2019" name="Int. J. Syst. Evol. Microbiol.">
        <title>The Global Catalogue of Microorganisms (GCM) 10K type strain sequencing project: providing services to taxonomists for standard genome sequencing and annotation.</title>
        <authorList>
            <consortium name="The Broad Institute Genomics Platform"/>
            <consortium name="The Broad Institute Genome Sequencing Center for Infectious Disease"/>
            <person name="Wu L."/>
            <person name="Ma J."/>
        </authorList>
    </citation>
    <scope>NUCLEOTIDE SEQUENCE [LARGE SCALE GENOMIC DNA]</scope>
    <source>
        <strain evidence="7">JCM 17939</strain>
    </source>
</reference>
<dbReference type="SUPFAM" id="SSF48498">
    <property type="entry name" value="Tetracyclin repressor-like, C-terminal domain"/>
    <property type="match status" value="1"/>
</dbReference>
<evidence type="ECO:0000256" key="2">
    <source>
        <dbReference type="ARBA" id="ARBA00023125"/>
    </source>
</evidence>
<dbReference type="Gene3D" id="1.10.10.60">
    <property type="entry name" value="Homeodomain-like"/>
    <property type="match status" value="1"/>
</dbReference>
<dbReference type="Gene3D" id="1.10.357.10">
    <property type="entry name" value="Tetracycline Repressor, domain 2"/>
    <property type="match status" value="1"/>
</dbReference>
<dbReference type="Pfam" id="PF00440">
    <property type="entry name" value="TetR_N"/>
    <property type="match status" value="1"/>
</dbReference>
<keyword evidence="7" id="KW-1185">Reference proteome</keyword>
<keyword evidence="1" id="KW-0805">Transcription regulation</keyword>
<dbReference type="InterPro" id="IPR036271">
    <property type="entry name" value="Tet_transcr_reg_TetR-rel_C_sf"/>
</dbReference>
<protein>
    <submittedName>
        <fullName evidence="6">TetR/AcrR family transcriptional regulator C-terminal domain-containing protein</fullName>
    </submittedName>
</protein>
<organism evidence="6 7">
    <name type="scientific">Actinoallomurus vinaceus</name>
    <dbReference type="NCBI Taxonomy" id="1080074"/>
    <lineage>
        <taxon>Bacteria</taxon>
        <taxon>Bacillati</taxon>
        <taxon>Actinomycetota</taxon>
        <taxon>Actinomycetes</taxon>
        <taxon>Streptosporangiales</taxon>
        <taxon>Thermomonosporaceae</taxon>
        <taxon>Actinoallomurus</taxon>
    </lineage>
</organism>
<evidence type="ECO:0000256" key="3">
    <source>
        <dbReference type="ARBA" id="ARBA00023163"/>
    </source>
</evidence>
<dbReference type="Proteomes" id="UP001501442">
    <property type="component" value="Unassembled WGS sequence"/>
</dbReference>
<evidence type="ECO:0000313" key="6">
    <source>
        <dbReference type="EMBL" id="GAA4631639.1"/>
    </source>
</evidence>
<sequence>MTRDTLTREQIVTAAIALLDAEGLEGLNMRALGRRLGSAATAVYWHVGSKDNLIALAGDQVWHEITLPDLDVVDWRTAATAMAGDLHAMLTRHPWLLQAFGSFLMFGPGKARHDDHLLAIYEAAGFSGAAADQAAATVFTFVLGNALGPAAAASLTRKLARDGGEAEQMMRDTMTEARQIAAQFPRLRTRLDTAGADYGAAPDNTLEFGLHAVLDGLEAGLGAIKDRRIDISRSDTDRS</sequence>
<dbReference type="EMBL" id="BAABHK010000009">
    <property type="protein sequence ID" value="GAA4631639.1"/>
    <property type="molecule type" value="Genomic_DNA"/>
</dbReference>
<keyword evidence="3" id="KW-0804">Transcription</keyword>
<comment type="caution">
    <text evidence="6">The sequence shown here is derived from an EMBL/GenBank/DDBJ whole genome shotgun (WGS) entry which is preliminary data.</text>
</comment>